<sequence>MLIETLRQLFARDLNRLHHEIGQYQDERNLWRTDAGIANPAGNLCLHLVGNLNTYIGAELGGEAYTRNREQEFALQHVPRQELLEKVTDTARRVDQALQGLPATALTQEYPQLVFEAPMTTGYFLMHLATHLTYHLGQINYHRRLLDTRV</sequence>
<dbReference type="Proteomes" id="UP001165297">
    <property type="component" value="Unassembled WGS sequence"/>
</dbReference>
<dbReference type="EMBL" id="JAJADQ010000002">
    <property type="protein sequence ID" value="MCB2376877.1"/>
    <property type="molecule type" value="Genomic_DNA"/>
</dbReference>
<dbReference type="Gene3D" id="1.20.120.450">
    <property type="entry name" value="dinb family like domain"/>
    <property type="match status" value="1"/>
</dbReference>
<name>A0ABS8A908_9BACT</name>
<reference evidence="1" key="1">
    <citation type="submission" date="2021-10" db="EMBL/GenBank/DDBJ databases">
        <authorList>
            <person name="Dean J.D."/>
            <person name="Kim M.K."/>
            <person name="Newey C.N."/>
            <person name="Stoker T.S."/>
            <person name="Thompson D.W."/>
            <person name="Grose J.H."/>
        </authorList>
    </citation>
    <scope>NUCLEOTIDE SEQUENCE</scope>
    <source>
        <strain evidence="1">BT635</strain>
    </source>
</reference>
<dbReference type="InterPro" id="IPR011466">
    <property type="entry name" value="DUF1572"/>
</dbReference>
<gene>
    <name evidence="1" type="ORF">LGH70_04750</name>
</gene>
<protein>
    <submittedName>
        <fullName evidence="1">DUF1572 domain-containing protein</fullName>
    </submittedName>
</protein>
<proteinExistence type="predicted"/>
<keyword evidence="2" id="KW-1185">Reference proteome</keyword>
<evidence type="ECO:0000313" key="1">
    <source>
        <dbReference type="EMBL" id="MCB2376877.1"/>
    </source>
</evidence>
<accession>A0ABS8A908</accession>
<dbReference type="SUPFAM" id="SSF109854">
    <property type="entry name" value="DinB/YfiT-like putative metalloenzymes"/>
    <property type="match status" value="1"/>
</dbReference>
<dbReference type="Pfam" id="PF07609">
    <property type="entry name" value="DUF1572"/>
    <property type="match status" value="1"/>
</dbReference>
<evidence type="ECO:0000313" key="2">
    <source>
        <dbReference type="Proteomes" id="UP001165297"/>
    </source>
</evidence>
<dbReference type="InterPro" id="IPR034660">
    <property type="entry name" value="DinB/YfiT-like"/>
</dbReference>
<comment type="caution">
    <text evidence="1">The sequence shown here is derived from an EMBL/GenBank/DDBJ whole genome shotgun (WGS) entry which is preliminary data.</text>
</comment>
<organism evidence="1 2">
    <name type="scientific">Hymenobacter nitidus</name>
    <dbReference type="NCBI Taxonomy" id="2880929"/>
    <lineage>
        <taxon>Bacteria</taxon>
        <taxon>Pseudomonadati</taxon>
        <taxon>Bacteroidota</taxon>
        <taxon>Cytophagia</taxon>
        <taxon>Cytophagales</taxon>
        <taxon>Hymenobacteraceae</taxon>
        <taxon>Hymenobacter</taxon>
    </lineage>
</organism>
<dbReference type="RefSeq" id="WP_226183195.1">
    <property type="nucleotide sequence ID" value="NZ_JAJADQ010000002.1"/>
</dbReference>